<accession>A0A6P8K5E0</accession>
<sequence>MDGVIAMNHVVESDKEKRQFKLKIMELEHEMRMEKDPARAKMIEEHIGKLKKLDEENQKRNLEIAKVNVMLMTSNMKYRVASNIINNF</sequence>
<evidence type="ECO:0000256" key="1">
    <source>
        <dbReference type="SAM" id="Coils"/>
    </source>
</evidence>
<dbReference type="AlphaFoldDB" id="A0A6P8K5E0"/>
<name>A0A6P8K5E0_DROMA</name>
<dbReference type="RefSeq" id="XP_033157966.1">
    <property type="nucleotide sequence ID" value="XM_033302075.1"/>
</dbReference>
<proteinExistence type="predicted"/>
<feature type="coiled-coil region" evidence="1">
    <location>
        <begin position="10"/>
        <end position="63"/>
    </location>
</feature>
<reference evidence="3" key="1">
    <citation type="submission" date="2025-08" db="UniProtKB">
        <authorList>
            <consortium name="RefSeq"/>
        </authorList>
    </citation>
    <scope>IDENTIFICATION</scope>
    <source>
        <strain evidence="3">Mau12</strain>
        <tissue evidence="3">Whole Body</tissue>
    </source>
</reference>
<gene>
    <name evidence="3" type="primary">LOC117139621</name>
</gene>
<dbReference type="GeneID" id="117139621"/>
<evidence type="ECO:0000313" key="3">
    <source>
        <dbReference type="RefSeq" id="XP_033157966.1"/>
    </source>
</evidence>
<keyword evidence="1" id="KW-0175">Coiled coil</keyword>
<evidence type="ECO:0000313" key="2">
    <source>
        <dbReference type="Proteomes" id="UP000515162"/>
    </source>
</evidence>
<dbReference type="CTD" id="317997"/>
<organism evidence="2 3">
    <name type="scientific">Drosophila mauritiana</name>
    <name type="common">Fruit fly</name>
    <dbReference type="NCBI Taxonomy" id="7226"/>
    <lineage>
        <taxon>Eukaryota</taxon>
        <taxon>Metazoa</taxon>
        <taxon>Ecdysozoa</taxon>
        <taxon>Arthropoda</taxon>
        <taxon>Hexapoda</taxon>
        <taxon>Insecta</taxon>
        <taxon>Pterygota</taxon>
        <taxon>Neoptera</taxon>
        <taxon>Endopterygota</taxon>
        <taxon>Diptera</taxon>
        <taxon>Brachycera</taxon>
        <taxon>Muscomorpha</taxon>
        <taxon>Ephydroidea</taxon>
        <taxon>Drosophilidae</taxon>
        <taxon>Drosophila</taxon>
        <taxon>Sophophora</taxon>
    </lineage>
</organism>
<dbReference type="Proteomes" id="UP000515162">
    <property type="component" value="Chromosome 3L"/>
</dbReference>
<keyword evidence="2" id="KW-1185">Reference proteome</keyword>
<protein>
    <submittedName>
        <fullName evidence="3">Uncharacterized protein LOC117139621</fullName>
    </submittedName>
</protein>